<evidence type="ECO:0000256" key="8">
    <source>
        <dbReference type="ARBA" id="ARBA00022741"/>
    </source>
</evidence>
<dbReference type="Gene3D" id="3.30.56.10">
    <property type="match status" value="2"/>
</dbReference>
<evidence type="ECO:0000256" key="5">
    <source>
        <dbReference type="ARBA" id="ARBA00022490"/>
    </source>
</evidence>
<dbReference type="NCBIfam" id="TIGR00471">
    <property type="entry name" value="pheT_arch"/>
    <property type="match status" value="1"/>
</dbReference>
<dbReference type="EC" id="6.1.1.20" evidence="4"/>
<evidence type="ECO:0000256" key="11">
    <source>
        <dbReference type="ARBA" id="ARBA00022917"/>
    </source>
</evidence>
<dbReference type="InterPro" id="IPR005147">
    <property type="entry name" value="tRNA_synthase_B5-dom"/>
</dbReference>
<evidence type="ECO:0000256" key="9">
    <source>
        <dbReference type="ARBA" id="ARBA00022840"/>
    </source>
</evidence>
<dbReference type="InterPro" id="IPR045864">
    <property type="entry name" value="aa-tRNA-synth_II/BPL/LPL"/>
</dbReference>
<evidence type="ECO:0000256" key="7">
    <source>
        <dbReference type="ARBA" id="ARBA00022723"/>
    </source>
</evidence>
<comment type="subcellular location">
    <subcellularLocation>
        <location evidence="2">Cytoplasm</location>
    </subcellularLocation>
</comment>
<sequence length="627" mass="70327">MPTIRVNEHALREALEIETSKELDSLLFMYGLELEEDEDPALIKVDIPANRPDLLSIEGLIIYLRRYMGTGPAPRMKPVDIGESMLKMTVKSEEVDQIRPFVVCAVLRGVTFTEAAYNSFIDLQDKLHHNLCRRRRLVAIGTHDLSTIKAPFRYHALPPKDISFIPLNCTEEMDGDDLMKHYEHSHLSDFLTIIRDSPVYPVIYDSDDVVLSLPPIINGDHSKISLHTKDVFIEATATDHTKAMMAVNSLTTLFSMHSSTPFQVEQVEVIYEKADGSKVSEITPSLKEVSLSVGMDLIKSYSGVDLSREEACECANKMGLVCSPSPKCDKEIDCIVPVARGDIMHACDIVEDVIIGYGLDKIPQHLPEAVGSFLPLNRFTDLLRMELAMAGYTETLNFSMCSADDYFYGRGFPLQQHPNPHVCDGKGGAVWLSNPKTESFHIMRPSVFPGLMKALGRSKILARPVKLFETADITVSDEKTDTGARNERHIGVVYSAAEDGFEHIHGICDFIVQKIVTEAKWEKGMSLKLIEEEHCEFLSGRGVKVMYEGKEIGKFGVKIVTEAKWEKGMSLKLIEEEHCEFLSGRGVKVMYEGKEIGKFGVVHPRLIKYFDIGFPCSYLELNLNKLL</sequence>
<keyword evidence="9" id="KW-0067">ATP-binding</keyword>
<keyword evidence="16" id="KW-1185">Reference proteome</keyword>
<dbReference type="InterPro" id="IPR005146">
    <property type="entry name" value="B3/B4_tRNA-bd"/>
</dbReference>
<proteinExistence type="inferred from homology"/>
<comment type="caution">
    <text evidence="15">The sequence shown here is derived from an EMBL/GenBank/DDBJ whole genome shotgun (WGS) entry which is preliminary data.</text>
</comment>
<evidence type="ECO:0000256" key="3">
    <source>
        <dbReference type="ARBA" id="ARBA00007438"/>
    </source>
</evidence>
<dbReference type="Pfam" id="PF18262">
    <property type="entry name" value="PhetRS_B1"/>
    <property type="match status" value="1"/>
</dbReference>
<dbReference type="InterPro" id="IPR004531">
    <property type="entry name" value="Phe-tRNA-synth_IIc_bsu_arc_euk"/>
</dbReference>
<name>A0ABQ5JZR2_9EUKA</name>
<dbReference type="Pfam" id="PF03484">
    <property type="entry name" value="B5"/>
    <property type="match status" value="1"/>
</dbReference>
<dbReference type="SUPFAM" id="SSF56037">
    <property type="entry name" value="PheT/TilS domain"/>
    <property type="match status" value="1"/>
</dbReference>
<dbReference type="SUPFAM" id="SSF55681">
    <property type="entry name" value="Class II aaRS and biotin synthetases"/>
    <property type="match status" value="2"/>
</dbReference>
<dbReference type="InterPro" id="IPR045060">
    <property type="entry name" value="Phe-tRNA-ligase_IIc_bsu"/>
</dbReference>
<protein>
    <recommendedName>
        <fullName evidence="4">phenylalanine--tRNA ligase</fullName>
        <ecNumber evidence="4">6.1.1.20</ecNumber>
    </recommendedName>
    <alternativeName>
        <fullName evidence="13">Phenylalanyl-tRNA synthetase beta subunit</fullName>
    </alternativeName>
</protein>
<dbReference type="Pfam" id="PF03483">
    <property type="entry name" value="B3_4"/>
    <property type="match status" value="1"/>
</dbReference>
<dbReference type="InterPro" id="IPR009061">
    <property type="entry name" value="DNA-bd_dom_put_sf"/>
</dbReference>
<evidence type="ECO:0000256" key="10">
    <source>
        <dbReference type="ARBA" id="ARBA00022842"/>
    </source>
</evidence>
<organism evidence="15 16">
    <name type="scientific">Aduncisulcus paluster</name>
    <dbReference type="NCBI Taxonomy" id="2918883"/>
    <lineage>
        <taxon>Eukaryota</taxon>
        <taxon>Metamonada</taxon>
        <taxon>Carpediemonas-like organisms</taxon>
        <taxon>Aduncisulcus</taxon>
    </lineage>
</organism>
<gene>
    <name evidence="15" type="ORF">ADUPG1_012535</name>
</gene>
<dbReference type="EMBL" id="BQXS01012485">
    <property type="protein sequence ID" value="GKT23780.1"/>
    <property type="molecule type" value="Genomic_DNA"/>
</dbReference>
<keyword evidence="8" id="KW-0547">Nucleotide-binding</keyword>
<evidence type="ECO:0000256" key="2">
    <source>
        <dbReference type="ARBA" id="ARBA00004496"/>
    </source>
</evidence>
<dbReference type="InterPro" id="IPR041616">
    <property type="entry name" value="PheRS_beta_core"/>
</dbReference>
<evidence type="ECO:0000256" key="13">
    <source>
        <dbReference type="ARBA" id="ARBA00033189"/>
    </source>
</evidence>
<dbReference type="Proteomes" id="UP001057375">
    <property type="component" value="Unassembled WGS sequence"/>
</dbReference>
<keyword evidence="7" id="KW-0479">Metal-binding</keyword>
<evidence type="ECO:0000256" key="12">
    <source>
        <dbReference type="ARBA" id="ARBA00023146"/>
    </source>
</evidence>
<dbReference type="GO" id="GO:0016874">
    <property type="term" value="F:ligase activity"/>
    <property type="evidence" value="ECO:0007669"/>
    <property type="project" value="UniProtKB-KW"/>
</dbReference>
<evidence type="ECO:0000256" key="6">
    <source>
        <dbReference type="ARBA" id="ARBA00022598"/>
    </source>
</evidence>
<dbReference type="PROSITE" id="PS51483">
    <property type="entry name" value="B5"/>
    <property type="match status" value="1"/>
</dbReference>
<feature type="domain" description="B5" evidence="14">
    <location>
        <begin position="286"/>
        <end position="364"/>
    </location>
</feature>
<keyword evidence="12" id="KW-0030">Aminoacyl-tRNA synthetase</keyword>
<dbReference type="SUPFAM" id="SSF46955">
    <property type="entry name" value="Putative DNA-binding domain"/>
    <property type="match status" value="2"/>
</dbReference>
<evidence type="ECO:0000259" key="14">
    <source>
        <dbReference type="PROSITE" id="PS51483"/>
    </source>
</evidence>
<evidence type="ECO:0000256" key="4">
    <source>
        <dbReference type="ARBA" id="ARBA00012814"/>
    </source>
</evidence>
<dbReference type="Gene3D" id="3.30.930.10">
    <property type="entry name" value="Bira Bifunctional Protein, Domain 2"/>
    <property type="match status" value="2"/>
</dbReference>
<keyword evidence="10" id="KW-0460">Magnesium</keyword>
<comment type="similarity">
    <text evidence="3">Belongs to the phenylalanyl-tRNA synthetase beta subunit family. Type 2 subfamily.</text>
</comment>
<keyword evidence="11" id="KW-0648">Protein biosynthesis</keyword>
<accession>A0ABQ5JZR2</accession>
<evidence type="ECO:0000313" key="16">
    <source>
        <dbReference type="Proteomes" id="UP001057375"/>
    </source>
</evidence>
<dbReference type="Pfam" id="PF17759">
    <property type="entry name" value="tRNA_synthFbeta"/>
    <property type="match status" value="2"/>
</dbReference>
<keyword evidence="6 15" id="KW-0436">Ligase</keyword>
<dbReference type="SMART" id="SM00874">
    <property type="entry name" value="B5"/>
    <property type="match status" value="1"/>
</dbReference>
<dbReference type="InterPro" id="IPR040659">
    <property type="entry name" value="PhetRS_B1"/>
</dbReference>
<dbReference type="PANTHER" id="PTHR10947:SF0">
    <property type="entry name" value="PHENYLALANINE--TRNA LIGASE BETA SUBUNIT"/>
    <property type="match status" value="1"/>
</dbReference>
<dbReference type="InterPro" id="IPR020825">
    <property type="entry name" value="Phe-tRNA_synthase-like_B3/B4"/>
</dbReference>
<dbReference type="Gene3D" id="3.50.40.10">
    <property type="entry name" value="Phenylalanyl-trna Synthetase, Chain B, domain 3"/>
    <property type="match status" value="1"/>
</dbReference>
<evidence type="ECO:0000313" key="15">
    <source>
        <dbReference type="EMBL" id="GKT23780.1"/>
    </source>
</evidence>
<comment type="cofactor">
    <cofactor evidence="1">
        <name>Mg(2+)</name>
        <dbReference type="ChEBI" id="CHEBI:18420"/>
    </cofactor>
</comment>
<reference evidence="15" key="1">
    <citation type="submission" date="2022-03" db="EMBL/GenBank/DDBJ databases">
        <title>Draft genome sequence of Aduncisulcus paluster, a free-living microaerophilic Fornicata.</title>
        <authorList>
            <person name="Yuyama I."/>
            <person name="Kume K."/>
            <person name="Tamura T."/>
            <person name="Inagaki Y."/>
            <person name="Hashimoto T."/>
        </authorList>
    </citation>
    <scope>NUCLEOTIDE SEQUENCE</scope>
    <source>
        <strain evidence="15">NY0171</strain>
    </source>
</reference>
<evidence type="ECO:0000256" key="1">
    <source>
        <dbReference type="ARBA" id="ARBA00001946"/>
    </source>
</evidence>
<keyword evidence="5" id="KW-0963">Cytoplasm</keyword>
<dbReference type="SMART" id="SM00873">
    <property type="entry name" value="B3_4"/>
    <property type="match status" value="1"/>
</dbReference>
<dbReference type="PANTHER" id="PTHR10947">
    <property type="entry name" value="PHENYLALANYL-TRNA SYNTHETASE BETA CHAIN AND LEUCINE-RICH REPEAT-CONTAINING PROTEIN 47"/>
    <property type="match status" value="1"/>
</dbReference>